<accession>A0A4P9WEG2</accession>
<keyword evidence="2" id="KW-1185">Reference proteome</keyword>
<organism evidence="1 2">
    <name type="scientific">Blyttiomyces helicus</name>
    <dbReference type="NCBI Taxonomy" id="388810"/>
    <lineage>
        <taxon>Eukaryota</taxon>
        <taxon>Fungi</taxon>
        <taxon>Fungi incertae sedis</taxon>
        <taxon>Chytridiomycota</taxon>
        <taxon>Chytridiomycota incertae sedis</taxon>
        <taxon>Chytridiomycetes</taxon>
        <taxon>Chytridiomycetes incertae sedis</taxon>
        <taxon>Blyttiomyces</taxon>
    </lineage>
</organism>
<gene>
    <name evidence="1" type="ORF">BDK51DRAFT_28440</name>
</gene>
<protein>
    <recommendedName>
        <fullName evidence="3">Methyltransferase-domain-containing protein</fullName>
    </recommendedName>
</protein>
<dbReference type="SUPFAM" id="SSF53335">
    <property type="entry name" value="S-adenosyl-L-methionine-dependent methyltransferases"/>
    <property type="match status" value="1"/>
</dbReference>
<evidence type="ECO:0000313" key="2">
    <source>
        <dbReference type="Proteomes" id="UP000269721"/>
    </source>
</evidence>
<dbReference type="InterPro" id="IPR029063">
    <property type="entry name" value="SAM-dependent_MTases_sf"/>
</dbReference>
<dbReference type="EMBL" id="KZ995728">
    <property type="protein sequence ID" value="RKO90093.1"/>
    <property type="molecule type" value="Genomic_DNA"/>
</dbReference>
<dbReference type="CDD" id="cd02440">
    <property type="entry name" value="AdoMet_MTases"/>
    <property type="match status" value="1"/>
</dbReference>
<reference evidence="2" key="1">
    <citation type="journal article" date="2018" name="Nat. Microbiol.">
        <title>Leveraging single-cell genomics to expand the fungal tree of life.</title>
        <authorList>
            <person name="Ahrendt S.R."/>
            <person name="Quandt C.A."/>
            <person name="Ciobanu D."/>
            <person name="Clum A."/>
            <person name="Salamov A."/>
            <person name="Andreopoulos B."/>
            <person name="Cheng J.F."/>
            <person name="Woyke T."/>
            <person name="Pelin A."/>
            <person name="Henrissat B."/>
            <person name="Reynolds N.K."/>
            <person name="Benny G.L."/>
            <person name="Smith M.E."/>
            <person name="James T.Y."/>
            <person name="Grigoriev I.V."/>
        </authorList>
    </citation>
    <scope>NUCLEOTIDE SEQUENCE [LARGE SCALE GENOMIC DNA]</scope>
</reference>
<dbReference type="InterPro" id="IPR038899">
    <property type="entry name" value="METTL22"/>
</dbReference>
<proteinExistence type="predicted"/>
<dbReference type="PANTHER" id="PTHR23108">
    <property type="entry name" value="METHYLTRANSFERASE-RELATED"/>
    <property type="match status" value="1"/>
</dbReference>
<name>A0A4P9WEG2_9FUNG</name>
<dbReference type="InterPro" id="IPR019410">
    <property type="entry name" value="Methyltransf_16"/>
</dbReference>
<evidence type="ECO:0008006" key="3">
    <source>
        <dbReference type="Google" id="ProtNLM"/>
    </source>
</evidence>
<dbReference type="PANTHER" id="PTHR23108:SF0">
    <property type="entry name" value="METHYLTRANSFERASE-LIKE PROTEIN 22"/>
    <property type="match status" value="1"/>
</dbReference>
<dbReference type="GO" id="GO:0005634">
    <property type="term" value="C:nucleus"/>
    <property type="evidence" value="ECO:0007669"/>
    <property type="project" value="TreeGrafter"/>
</dbReference>
<dbReference type="Pfam" id="PF10294">
    <property type="entry name" value="Methyltransf_16"/>
    <property type="match status" value="1"/>
</dbReference>
<dbReference type="Gene3D" id="3.40.50.150">
    <property type="entry name" value="Vaccinia Virus protein VP39"/>
    <property type="match status" value="1"/>
</dbReference>
<dbReference type="GO" id="GO:0008276">
    <property type="term" value="F:protein methyltransferase activity"/>
    <property type="evidence" value="ECO:0007669"/>
    <property type="project" value="InterPro"/>
</dbReference>
<dbReference type="Proteomes" id="UP000269721">
    <property type="component" value="Unassembled WGS sequence"/>
</dbReference>
<dbReference type="OrthoDB" id="10255963at2759"/>
<sequence length="233" mass="24553">MATPLAAVGHQIWAGALLLADYILSNPDAFSSGPVLELGAGMGLVSLVLAHVGSPAVFATDVDGEAGVLAGLQRNVAANEVVRVLACDLSEADAAPLHDTAPPAADPPSPFAWAASDHTLFTTSCTTLVASDIIYSDRLTFAFATHLPRYLRPTESGAPRQLYLALEPRVVFTVDQCAARAPARDFLFDTLEAVNADRAGWEPAAPPTGPFGPWARGFLSSVENLKREGYGRR</sequence>
<dbReference type="AlphaFoldDB" id="A0A4P9WEG2"/>
<evidence type="ECO:0000313" key="1">
    <source>
        <dbReference type="EMBL" id="RKO90093.1"/>
    </source>
</evidence>